<sequence length="547" mass="60646">MEVHTGPEILAHPALPMLTRKKYQTVSSAYHSIFYNGKLAKWNFSESVQHVVSEYCNSKEPLSSKVYRVSDNLCSIDHEHYLCGDEQSVCGRFAQNVLGPTTAVAFANGIMTRFGDFKVSAEAKGEKTLIPDFVAVHCPAYDFKGLADLTEKPQLRFVGEAKTPWNHDLEDSYNRYFVQGKQSFLRRALGQIAQYMHRYKMKYGFLTTYDHTIFLKQEIPSGESGFYLYVSPPIAASTVPAPNASEKRFVVSVRQCFYYLLCATTKPGSYTANNPTLPQDWVDDKSPHWQGLTHTPAGGKIDTPGGIIEHMSPRVGRTYSDRGSIELHSTSSSEMLTAVLQFHPAQVVKERGTTYVVIKGQKIPVHITTHKPNEGNPSSGEEDRHKPTQEFLSAFSSGPQRQQGRIDLSRNYPAGKPSRLTEKFMAMEDQAYDASHDDMPSSDSVSQVETPSRKPPQHRGYPSLGSPSSRSRPAPSASQSPSREPPQAQEMTLPHRPSRGSDKAKSLGRQGEGDDPKGKGKSKVTFGSGAEEGDNSKHGRVKKGRKQ</sequence>
<reference evidence="3" key="1">
    <citation type="journal article" date="2012" name="MBio">
        <title>Comparative genome analysis of Trichophyton rubrum and related dermatophytes reveals candidate genes involved in infection.</title>
        <authorList>
            <person name="Martinez D.A."/>
            <person name="Oliver B.G."/>
            <person name="Graeser Y."/>
            <person name="Goldberg J.M."/>
            <person name="Li W."/>
            <person name="Martinez-Rossi N.M."/>
            <person name="Monod M."/>
            <person name="Shelest E."/>
            <person name="Barton R.C."/>
            <person name="Birch E."/>
            <person name="Brakhage A.A."/>
            <person name="Chen Z."/>
            <person name="Gurr S.J."/>
            <person name="Heiman D."/>
            <person name="Heitman J."/>
            <person name="Kosti I."/>
            <person name="Rossi A."/>
            <person name="Saif S."/>
            <person name="Samalova M."/>
            <person name="Saunders C.W."/>
            <person name="Shea T."/>
            <person name="Summerbell R.C."/>
            <person name="Xu J."/>
            <person name="Young S."/>
            <person name="Zeng Q."/>
            <person name="Birren B.W."/>
            <person name="Cuomo C.A."/>
            <person name="White T.C."/>
        </authorList>
    </citation>
    <scope>NUCLEOTIDE SEQUENCE [LARGE SCALE GENOMIC DNA]</scope>
    <source>
        <strain evidence="3">ATCC MYA-4605 / CBS 113480</strain>
    </source>
</reference>
<feature type="region of interest" description="Disordered" evidence="1">
    <location>
        <begin position="434"/>
        <end position="547"/>
    </location>
</feature>
<dbReference type="VEuPathDB" id="FungiDB:MCYG_01696"/>
<dbReference type="Proteomes" id="UP000002035">
    <property type="component" value="Unassembled WGS sequence"/>
</dbReference>
<evidence type="ECO:0000256" key="1">
    <source>
        <dbReference type="SAM" id="MobiDB-lite"/>
    </source>
</evidence>
<feature type="compositionally biased region" description="Polar residues" evidence="1">
    <location>
        <begin position="390"/>
        <end position="403"/>
    </location>
</feature>
<feature type="compositionally biased region" description="Basic residues" evidence="1">
    <location>
        <begin position="538"/>
        <end position="547"/>
    </location>
</feature>
<feature type="compositionally biased region" description="Basic and acidic residues" evidence="1">
    <location>
        <begin position="499"/>
        <end position="518"/>
    </location>
</feature>
<dbReference type="HOGENOM" id="CLU_036236_0_0_1"/>
<dbReference type="RefSeq" id="XP_002848762.1">
    <property type="nucleotide sequence ID" value="XM_002848716.1"/>
</dbReference>
<gene>
    <name evidence="2" type="ORF">MCYG_01696</name>
</gene>
<dbReference type="EMBL" id="DS995702">
    <property type="protein sequence ID" value="EEQ28877.1"/>
    <property type="molecule type" value="Genomic_DNA"/>
</dbReference>
<evidence type="ECO:0000313" key="2">
    <source>
        <dbReference type="EMBL" id="EEQ28877.1"/>
    </source>
</evidence>
<feature type="compositionally biased region" description="Polar residues" evidence="1">
    <location>
        <begin position="441"/>
        <end position="450"/>
    </location>
</feature>
<feature type="region of interest" description="Disordered" evidence="1">
    <location>
        <begin position="366"/>
        <end position="417"/>
    </location>
</feature>
<protein>
    <submittedName>
        <fullName evidence="2">Uncharacterized protein</fullName>
    </submittedName>
</protein>
<dbReference type="GeneID" id="9227741"/>
<organism evidence="2 3">
    <name type="scientific">Arthroderma otae (strain ATCC MYA-4605 / CBS 113480)</name>
    <name type="common">Microsporum canis</name>
    <dbReference type="NCBI Taxonomy" id="554155"/>
    <lineage>
        <taxon>Eukaryota</taxon>
        <taxon>Fungi</taxon>
        <taxon>Dikarya</taxon>
        <taxon>Ascomycota</taxon>
        <taxon>Pezizomycotina</taxon>
        <taxon>Eurotiomycetes</taxon>
        <taxon>Eurotiomycetidae</taxon>
        <taxon>Onygenales</taxon>
        <taxon>Arthrodermataceae</taxon>
        <taxon>Microsporum</taxon>
    </lineage>
</organism>
<name>C5FHP7_ARTOC</name>
<proteinExistence type="predicted"/>
<feature type="compositionally biased region" description="Low complexity" evidence="1">
    <location>
        <begin position="466"/>
        <end position="490"/>
    </location>
</feature>
<dbReference type="OrthoDB" id="4174352at2759"/>
<dbReference type="AlphaFoldDB" id="C5FHP7"/>
<evidence type="ECO:0000313" key="3">
    <source>
        <dbReference type="Proteomes" id="UP000002035"/>
    </source>
</evidence>
<dbReference type="OMA" id="EMTLPHR"/>
<keyword evidence="3" id="KW-1185">Reference proteome</keyword>
<accession>C5FHP7</accession>
<dbReference type="eggNOG" id="ENOG502SY8F">
    <property type="taxonomic scope" value="Eukaryota"/>
</dbReference>